<evidence type="ECO:0000256" key="3">
    <source>
        <dbReference type="ARBA" id="ARBA00022676"/>
    </source>
</evidence>
<dbReference type="GO" id="GO:0016757">
    <property type="term" value="F:glycosyltransferase activity"/>
    <property type="evidence" value="ECO:0007669"/>
    <property type="project" value="UniProtKB-KW"/>
</dbReference>
<feature type="domain" description="Glycosyltransferase 2-like" evidence="10">
    <location>
        <begin position="7"/>
        <end position="105"/>
    </location>
</feature>
<keyword evidence="12" id="KW-1185">Reference proteome</keyword>
<dbReference type="GO" id="GO:0005886">
    <property type="term" value="C:plasma membrane"/>
    <property type="evidence" value="ECO:0007669"/>
    <property type="project" value="UniProtKB-SubCell"/>
</dbReference>
<evidence type="ECO:0000256" key="5">
    <source>
        <dbReference type="ARBA" id="ARBA00023136"/>
    </source>
</evidence>
<evidence type="ECO:0000256" key="1">
    <source>
        <dbReference type="ARBA" id="ARBA00004236"/>
    </source>
</evidence>
<evidence type="ECO:0000313" key="11">
    <source>
        <dbReference type="EMBL" id="RFU38838.1"/>
    </source>
</evidence>
<dbReference type="CDD" id="cd00761">
    <property type="entry name" value="Glyco_tranf_GTA_type"/>
    <property type="match status" value="1"/>
</dbReference>
<evidence type="ECO:0000256" key="7">
    <source>
        <dbReference type="ARBA" id="ARBA00037904"/>
    </source>
</evidence>
<dbReference type="Gene3D" id="3.90.550.10">
    <property type="entry name" value="Spore Coat Polysaccharide Biosynthesis Protein SpsA, Chain A"/>
    <property type="match status" value="1"/>
</dbReference>
<name>A0A372JHJ6_9ACTN</name>
<dbReference type="SUPFAM" id="SSF53448">
    <property type="entry name" value="Nucleotide-diphospho-sugar transferases"/>
    <property type="match status" value="1"/>
</dbReference>
<proteinExistence type="inferred from homology"/>
<keyword evidence="3" id="KW-0328">Glycosyltransferase</keyword>
<dbReference type="PANTHER" id="PTHR43646:SF2">
    <property type="entry name" value="GLYCOSYLTRANSFERASE 2-LIKE DOMAIN-CONTAINING PROTEIN"/>
    <property type="match status" value="1"/>
</dbReference>
<dbReference type="Proteomes" id="UP000261811">
    <property type="component" value="Unassembled WGS sequence"/>
</dbReference>
<comment type="caution">
    <text evidence="11">The sequence shown here is derived from an EMBL/GenBank/DDBJ whole genome shotgun (WGS) entry which is preliminary data.</text>
</comment>
<evidence type="ECO:0000259" key="10">
    <source>
        <dbReference type="Pfam" id="PF00535"/>
    </source>
</evidence>
<gene>
    <name evidence="11" type="ORF">DZF91_25585</name>
</gene>
<comment type="function">
    <text evidence="6">Catalyzes the glycosylation of 4,4'-diaponeurosporenoate, i.e. the esterification of glucose at the C1'' position with the carboxyl group of 4,4'-diaponeurosporenic acid, to form glycosyl-4,4'-diaponeurosporenoate. This is a step in the biosynthesis of staphyloxanthin, an orange pigment present in most staphylococci strains.</text>
</comment>
<dbReference type="OrthoDB" id="5243838at2"/>
<evidence type="ECO:0000256" key="4">
    <source>
        <dbReference type="ARBA" id="ARBA00022679"/>
    </source>
</evidence>
<reference evidence="11 12" key="1">
    <citation type="submission" date="2018-08" db="EMBL/GenBank/DDBJ databases">
        <title>Actinomadura jelena sp. nov., a novel Actinomycete isolated from soil in Chad.</title>
        <authorList>
            <person name="Shi L."/>
        </authorList>
    </citation>
    <scope>NUCLEOTIDE SEQUENCE [LARGE SCALE GENOMIC DNA]</scope>
    <source>
        <strain evidence="11 12">NEAU-G17</strain>
    </source>
</reference>
<organism evidence="11 12">
    <name type="scientific">Actinomadura logoneensis</name>
    <dbReference type="NCBI Taxonomy" id="2293572"/>
    <lineage>
        <taxon>Bacteria</taxon>
        <taxon>Bacillati</taxon>
        <taxon>Actinomycetota</taxon>
        <taxon>Actinomycetes</taxon>
        <taxon>Streptosporangiales</taxon>
        <taxon>Thermomonosporaceae</taxon>
        <taxon>Actinomadura</taxon>
    </lineage>
</organism>
<comment type="similarity">
    <text evidence="8">Belongs to the glycosyltransferase 2 family. CrtQ subfamily.</text>
</comment>
<keyword evidence="4 11" id="KW-0808">Transferase</keyword>
<dbReference type="AlphaFoldDB" id="A0A372JHJ6"/>
<evidence type="ECO:0000256" key="9">
    <source>
        <dbReference type="ARBA" id="ARBA00040345"/>
    </source>
</evidence>
<evidence type="ECO:0000256" key="6">
    <source>
        <dbReference type="ARBA" id="ARBA00037281"/>
    </source>
</evidence>
<dbReference type="EMBL" id="QURH01000681">
    <property type="protein sequence ID" value="RFU38838.1"/>
    <property type="molecule type" value="Genomic_DNA"/>
</dbReference>
<comment type="pathway">
    <text evidence="7">Carotenoid biosynthesis; staphyloxanthin biosynthesis; staphyloxanthin from farnesyl diphosphate: step 4/5.</text>
</comment>
<sequence length="265" mass="27940">MSTARVTVVVPTRDSARTLERCLASIRAQSEPVELVVVDNASTDGTPAIAAAYADTVLTGGPERSAQRNLGWRAASGDVVAFVDSDMVVAPGVAAEAAGAFGADPGLGGLVIPEESFGQGFWARVRAVEKRAYLGDPAVEAARVFRRTALAEVGGYDEGLSAFEDWDLADRVAATGLRIGRTSAGVLHDEGRLTLRSAYRKRRYYGRWLPAYRDRPTARSFGRGGTLRRLPLRESPVAAAGVLVLKATEAAGLLAGARAAGKGER</sequence>
<dbReference type="InterPro" id="IPR029044">
    <property type="entry name" value="Nucleotide-diphossugar_trans"/>
</dbReference>
<dbReference type="PANTHER" id="PTHR43646">
    <property type="entry name" value="GLYCOSYLTRANSFERASE"/>
    <property type="match status" value="1"/>
</dbReference>
<evidence type="ECO:0000313" key="12">
    <source>
        <dbReference type="Proteomes" id="UP000261811"/>
    </source>
</evidence>
<comment type="subcellular location">
    <subcellularLocation>
        <location evidence="1">Cell membrane</location>
    </subcellularLocation>
</comment>
<keyword evidence="2" id="KW-1003">Cell membrane</keyword>
<evidence type="ECO:0000256" key="8">
    <source>
        <dbReference type="ARBA" id="ARBA00038120"/>
    </source>
</evidence>
<dbReference type="Pfam" id="PF00535">
    <property type="entry name" value="Glycos_transf_2"/>
    <property type="match status" value="1"/>
</dbReference>
<dbReference type="InterPro" id="IPR001173">
    <property type="entry name" value="Glyco_trans_2-like"/>
</dbReference>
<protein>
    <recommendedName>
        <fullName evidence="9">4,4'-diaponeurosporenoate glycosyltransferase</fullName>
    </recommendedName>
</protein>
<evidence type="ECO:0000256" key="2">
    <source>
        <dbReference type="ARBA" id="ARBA00022475"/>
    </source>
</evidence>
<accession>A0A372JHJ6</accession>
<keyword evidence="5" id="KW-0472">Membrane</keyword>